<dbReference type="SMART" id="SM00714">
    <property type="entry name" value="LITAF"/>
    <property type="match status" value="1"/>
</dbReference>
<accession>A0A2T7PIY6</accession>
<dbReference type="PANTHER" id="PTHR23292">
    <property type="entry name" value="LIPOPOLYSACCHARIDE-INDUCED TUMOR NECROSIS FACTOR-ALPHA FACTOR"/>
    <property type="match status" value="1"/>
</dbReference>
<organism evidence="10 11">
    <name type="scientific">Pomacea canaliculata</name>
    <name type="common">Golden apple snail</name>
    <dbReference type="NCBI Taxonomy" id="400727"/>
    <lineage>
        <taxon>Eukaryota</taxon>
        <taxon>Metazoa</taxon>
        <taxon>Spiralia</taxon>
        <taxon>Lophotrochozoa</taxon>
        <taxon>Mollusca</taxon>
        <taxon>Gastropoda</taxon>
        <taxon>Caenogastropoda</taxon>
        <taxon>Architaenioglossa</taxon>
        <taxon>Ampullarioidea</taxon>
        <taxon>Ampullariidae</taxon>
        <taxon>Pomacea</taxon>
    </lineage>
</organism>
<reference evidence="10 11" key="1">
    <citation type="submission" date="2018-04" db="EMBL/GenBank/DDBJ databases">
        <title>The genome of golden apple snail Pomacea canaliculata provides insight into stress tolerance and invasive adaptation.</title>
        <authorList>
            <person name="Liu C."/>
            <person name="Liu B."/>
            <person name="Ren Y."/>
            <person name="Zhang Y."/>
            <person name="Wang H."/>
            <person name="Li S."/>
            <person name="Jiang F."/>
            <person name="Yin L."/>
            <person name="Zhang G."/>
            <person name="Qian W."/>
            <person name="Fan W."/>
        </authorList>
    </citation>
    <scope>NUCLEOTIDE SEQUENCE [LARGE SCALE GENOMIC DNA]</scope>
    <source>
        <strain evidence="10">SZHN2017</strain>
        <tissue evidence="10">Muscle</tissue>
    </source>
</reference>
<feature type="transmembrane region" description="Helical" evidence="8">
    <location>
        <begin position="108"/>
        <end position="130"/>
    </location>
</feature>
<dbReference type="STRING" id="400727.A0A2T7PIY6"/>
<dbReference type="Proteomes" id="UP000245119">
    <property type="component" value="Linkage Group LG3"/>
</dbReference>
<keyword evidence="7 8" id="KW-0472">Membrane</keyword>
<keyword evidence="11" id="KW-1185">Reference proteome</keyword>
<comment type="caution">
    <text evidence="10">The sequence shown here is derived from an EMBL/GenBank/DDBJ whole genome shotgun (WGS) entry which is preliminary data.</text>
</comment>
<dbReference type="InterPro" id="IPR006629">
    <property type="entry name" value="LITAF"/>
</dbReference>
<proteinExistence type="inferred from homology"/>
<dbReference type="EMBL" id="PZQS01000003">
    <property type="protein sequence ID" value="PVD33367.1"/>
    <property type="molecule type" value="Genomic_DNA"/>
</dbReference>
<dbReference type="PANTHER" id="PTHR23292:SF6">
    <property type="entry name" value="FI16602P1-RELATED"/>
    <property type="match status" value="1"/>
</dbReference>
<dbReference type="AlphaFoldDB" id="A0A2T7PIY6"/>
<dbReference type="InterPro" id="IPR037519">
    <property type="entry name" value="LITAF_fam"/>
</dbReference>
<evidence type="ECO:0000256" key="7">
    <source>
        <dbReference type="ARBA" id="ARBA00023136"/>
    </source>
</evidence>
<comment type="similarity">
    <text evidence="4">Belongs to the CDIP1/LITAF family.</text>
</comment>
<evidence type="ECO:0000256" key="2">
    <source>
        <dbReference type="ARBA" id="ARBA00004481"/>
    </source>
</evidence>
<dbReference type="PROSITE" id="PS51837">
    <property type="entry name" value="LITAF"/>
    <property type="match status" value="1"/>
</dbReference>
<keyword evidence="5" id="KW-0479">Metal-binding</keyword>
<dbReference type="Pfam" id="PF10601">
    <property type="entry name" value="zf-LITAF-like"/>
    <property type="match status" value="1"/>
</dbReference>
<protein>
    <recommendedName>
        <fullName evidence="9">LITAF domain-containing protein</fullName>
    </recommendedName>
</protein>
<evidence type="ECO:0000259" key="9">
    <source>
        <dbReference type="PROSITE" id="PS51837"/>
    </source>
</evidence>
<keyword evidence="8" id="KW-1133">Transmembrane helix</keyword>
<feature type="domain" description="LITAF" evidence="9">
    <location>
        <begin position="69"/>
        <end position="154"/>
    </location>
</feature>
<name>A0A2T7PIY6_POMCA</name>
<evidence type="ECO:0000313" key="10">
    <source>
        <dbReference type="EMBL" id="PVD33367.1"/>
    </source>
</evidence>
<evidence type="ECO:0000313" key="11">
    <source>
        <dbReference type="Proteomes" id="UP000245119"/>
    </source>
</evidence>
<dbReference type="GO" id="GO:0031902">
    <property type="term" value="C:late endosome membrane"/>
    <property type="evidence" value="ECO:0007669"/>
    <property type="project" value="UniProtKB-SubCell"/>
</dbReference>
<evidence type="ECO:0000256" key="6">
    <source>
        <dbReference type="ARBA" id="ARBA00022833"/>
    </source>
</evidence>
<dbReference type="GO" id="GO:0008270">
    <property type="term" value="F:zinc ion binding"/>
    <property type="evidence" value="ECO:0007669"/>
    <property type="project" value="TreeGrafter"/>
</dbReference>
<sequence>MYIISFRSGIKMAANNKVEPGVPPPPQYTPYPPQVGQGPAYGAQPGYPPHSFVPMGAQQQSMNNTVVVTGQPTYVPLIVRYGEGPIMVTCPHCHATVTTSTHYTVGTFAWLICVIILLLGFWLGCCLIPFCVDSCKDVIHTCPNCQQQLGKFNRM</sequence>
<evidence type="ECO:0000256" key="5">
    <source>
        <dbReference type="ARBA" id="ARBA00022723"/>
    </source>
</evidence>
<evidence type="ECO:0000256" key="4">
    <source>
        <dbReference type="ARBA" id="ARBA00005975"/>
    </source>
</evidence>
<dbReference type="OrthoDB" id="5599753at2759"/>
<keyword evidence="8" id="KW-0812">Transmembrane</keyword>
<evidence type="ECO:0000256" key="3">
    <source>
        <dbReference type="ARBA" id="ARBA00004630"/>
    </source>
</evidence>
<dbReference type="GO" id="GO:0005765">
    <property type="term" value="C:lysosomal membrane"/>
    <property type="evidence" value="ECO:0007669"/>
    <property type="project" value="UniProtKB-SubCell"/>
</dbReference>
<gene>
    <name evidence="10" type="ORF">C0Q70_04621</name>
</gene>
<keyword evidence="6" id="KW-0862">Zinc</keyword>
<comment type="subcellular location">
    <subcellularLocation>
        <location evidence="2">Endosome membrane</location>
        <topology evidence="2">Peripheral membrane protein</topology>
    </subcellularLocation>
    <subcellularLocation>
        <location evidence="1">Late endosome membrane</location>
    </subcellularLocation>
    <subcellularLocation>
        <location evidence="3">Lysosome membrane</location>
        <topology evidence="3">Peripheral membrane protein</topology>
        <orientation evidence="3">Cytoplasmic side</orientation>
    </subcellularLocation>
</comment>
<evidence type="ECO:0000256" key="8">
    <source>
        <dbReference type="SAM" id="Phobius"/>
    </source>
</evidence>
<evidence type="ECO:0000256" key="1">
    <source>
        <dbReference type="ARBA" id="ARBA00004414"/>
    </source>
</evidence>